<dbReference type="GO" id="GO:0003677">
    <property type="term" value="F:DNA binding"/>
    <property type="evidence" value="ECO:0007669"/>
    <property type="project" value="UniProtKB-KW"/>
</dbReference>
<protein>
    <submittedName>
        <fullName evidence="2">Uncharacterized protein</fullName>
    </submittedName>
</protein>
<dbReference type="Proteomes" id="UP000800200">
    <property type="component" value="Unassembled WGS sequence"/>
</dbReference>
<feature type="region of interest" description="Disordered" evidence="1">
    <location>
        <begin position="1"/>
        <end position="32"/>
    </location>
</feature>
<dbReference type="EMBL" id="ML994617">
    <property type="protein sequence ID" value="KAF2191470.1"/>
    <property type="molecule type" value="Genomic_DNA"/>
</dbReference>
<gene>
    <name evidence="2" type="ORF">K469DRAFT_557294</name>
</gene>
<reference evidence="2" key="1">
    <citation type="journal article" date="2020" name="Stud. Mycol.">
        <title>101 Dothideomycetes genomes: a test case for predicting lifestyles and emergence of pathogens.</title>
        <authorList>
            <person name="Haridas S."/>
            <person name="Albert R."/>
            <person name="Binder M."/>
            <person name="Bloem J."/>
            <person name="Labutti K."/>
            <person name="Salamov A."/>
            <person name="Andreopoulos B."/>
            <person name="Baker S."/>
            <person name="Barry K."/>
            <person name="Bills G."/>
            <person name="Bluhm B."/>
            <person name="Cannon C."/>
            <person name="Castanera R."/>
            <person name="Culley D."/>
            <person name="Daum C."/>
            <person name="Ezra D."/>
            <person name="Gonzalez J."/>
            <person name="Henrissat B."/>
            <person name="Kuo A."/>
            <person name="Liang C."/>
            <person name="Lipzen A."/>
            <person name="Lutzoni F."/>
            <person name="Magnuson J."/>
            <person name="Mondo S."/>
            <person name="Nolan M."/>
            <person name="Ohm R."/>
            <person name="Pangilinan J."/>
            <person name="Park H.-J."/>
            <person name="Ramirez L."/>
            <person name="Alfaro M."/>
            <person name="Sun H."/>
            <person name="Tritt A."/>
            <person name="Yoshinaga Y."/>
            <person name="Zwiers L.-H."/>
            <person name="Turgeon B."/>
            <person name="Goodwin S."/>
            <person name="Spatafora J."/>
            <person name="Crous P."/>
            <person name="Grigoriev I."/>
        </authorList>
    </citation>
    <scope>NUCLEOTIDE SEQUENCE</scope>
    <source>
        <strain evidence="2">CBS 207.26</strain>
    </source>
</reference>
<feature type="non-terminal residue" evidence="2">
    <location>
        <position position="1"/>
    </location>
</feature>
<organism evidence="2 3">
    <name type="scientific">Zopfia rhizophila CBS 207.26</name>
    <dbReference type="NCBI Taxonomy" id="1314779"/>
    <lineage>
        <taxon>Eukaryota</taxon>
        <taxon>Fungi</taxon>
        <taxon>Dikarya</taxon>
        <taxon>Ascomycota</taxon>
        <taxon>Pezizomycotina</taxon>
        <taxon>Dothideomycetes</taxon>
        <taxon>Dothideomycetes incertae sedis</taxon>
        <taxon>Zopfiaceae</taxon>
        <taxon>Zopfia</taxon>
    </lineage>
</organism>
<proteinExistence type="predicted"/>
<feature type="compositionally biased region" description="Polar residues" evidence="1">
    <location>
        <begin position="17"/>
        <end position="32"/>
    </location>
</feature>
<sequence>KEFGIGRAALSRRHRSVQGSREQRYGNQQNFSPAQESNLFEYIDRLCGRSLPPTKQMIRNLAQEIAHMYIGNN</sequence>
<dbReference type="AlphaFoldDB" id="A0A6A6EN16"/>
<evidence type="ECO:0000313" key="3">
    <source>
        <dbReference type="Proteomes" id="UP000800200"/>
    </source>
</evidence>
<accession>A0A6A6EN16</accession>
<name>A0A6A6EN16_9PEZI</name>
<evidence type="ECO:0000256" key="1">
    <source>
        <dbReference type="SAM" id="MobiDB-lite"/>
    </source>
</evidence>
<keyword evidence="3" id="KW-1185">Reference proteome</keyword>
<evidence type="ECO:0000313" key="2">
    <source>
        <dbReference type="EMBL" id="KAF2191470.1"/>
    </source>
</evidence>